<dbReference type="InterPro" id="IPR016032">
    <property type="entry name" value="Sig_transdc_resp-reg_C-effctor"/>
</dbReference>
<dbReference type="Proteomes" id="UP001224622">
    <property type="component" value="Unassembled WGS sequence"/>
</dbReference>
<evidence type="ECO:0000313" key="5">
    <source>
        <dbReference type="Proteomes" id="UP000503464"/>
    </source>
</evidence>
<dbReference type="SMART" id="SM00421">
    <property type="entry name" value="HTH_LUXR"/>
    <property type="match status" value="1"/>
</dbReference>
<evidence type="ECO:0000259" key="2">
    <source>
        <dbReference type="SMART" id="SM00421"/>
    </source>
</evidence>
<name>A0AAE7EEI4_SERFO</name>
<protein>
    <submittedName>
        <fullName evidence="4">LuxR C-terminal-related transcriptional regulator</fullName>
    </submittedName>
</protein>
<sequence>MSEFNCLPEVDGLHGTIMDNGAIKLSYDSPVKNINYYIVTDNMYFSLGVVKYIENTISKIAPGKLNAGISIQCYLSGKVLSVYEDIHRNAYLRKTSHVIIADKDFLHMLGLGVNEEISRSVSFISSEDCNLSYFDKMLNSHNSDHSQQFRVREHSSFWSLNQREKRICFYLYNGFTPSFIGSLLGIHSKTVSYYRMRIMKKIGCERKGDFNKALINYYRYRLCRL</sequence>
<organism evidence="4 5">
    <name type="scientific">Serratia fonticola</name>
    <dbReference type="NCBI Taxonomy" id="47917"/>
    <lineage>
        <taxon>Bacteria</taxon>
        <taxon>Pseudomonadati</taxon>
        <taxon>Pseudomonadota</taxon>
        <taxon>Gammaproteobacteria</taxon>
        <taxon>Enterobacterales</taxon>
        <taxon>Yersiniaceae</taxon>
        <taxon>Serratia</taxon>
    </lineage>
</organism>
<dbReference type="Gene3D" id="1.10.10.10">
    <property type="entry name" value="Winged helix-like DNA-binding domain superfamily/Winged helix DNA-binding domain"/>
    <property type="match status" value="1"/>
</dbReference>
<reference evidence="3" key="3">
    <citation type="submission" date="2023-08" db="EMBL/GenBank/DDBJ databases">
        <title>The Comparative Genomic Analysis of Yersiniaceae from Polar Regions.</title>
        <authorList>
            <person name="Goncharov A."/>
            <person name="Aslanov B."/>
            <person name="Kolodzhieva V."/>
            <person name="Azarov D."/>
            <person name="Mochov A."/>
            <person name="Lebedeva E."/>
        </authorList>
    </citation>
    <scope>NUCLEOTIDE SEQUENCE</scope>
    <source>
        <strain evidence="3">Vf</strain>
    </source>
</reference>
<reference evidence="4" key="2">
    <citation type="submission" date="2022-06" db="EMBL/GenBank/DDBJ databases">
        <title>Genome sequences of seven Enterobacteriaceae strains isolated from Canadian wastewater treatment facilities.</title>
        <authorList>
            <person name="Huang H."/>
            <person name="Chmara J.T."/>
            <person name="Duceppe M.-O."/>
        </authorList>
    </citation>
    <scope>NUCLEOTIDE SEQUENCE</scope>
    <source>
        <strain evidence="4">HH13</strain>
    </source>
</reference>
<accession>A0AAE7EEI4</accession>
<feature type="domain" description="HTH luxR-type" evidence="2">
    <location>
        <begin position="157"/>
        <end position="214"/>
    </location>
</feature>
<keyword evidence="1" id="KW-0238">DNA-binding</keyword>
<dbReference type="Pfam" id="PF00196">
    <property type="entry name" value="GerE"/>
    <property type="match status" value="1"/>
</dbReference>
<dbReference type="EMBL" id="CP054160">
    <property type="protein sequence ID" value="QKJ57102.1"/>
    <property type="molecule type" value="Genomic_DNA"/>
</dbReference>
<dbReference type="Proteomes" id="UP000503464">
    <property type="component" value="Chromosome"/>
</dbReference>
<dbReference type="RefSeq" id="WP_081375779.1">
    <property type="nucleotide sequence ID" value="NZ_CP054160.3"/>
</dbReference>
<dbReference type="GO" id="GO:0006355">
    <property type="term" value="P:regulation of DNA-templated transcription"/>
    <property type="evidence" value="ECO:0007669"/>
    <property type="project" value="InterPro"/>
</dbReference>
<dbReference type="EMBL" id="JAVIGA010000032">
    <property type="protein sequence ID" value="MDQ9129202.1"/>
    <property type="molecule type" value="Genomic_DNA"/>
</dbReference>
<dbReference type="SUPFAM" id="SSF46894">
    <property type="entry name" value="C-terminal effector domain of the bipartite response regulators"/>
    <property type="match status" value="1"/>
</dbReference>
<dbReference type="AlphaFoldDB" id="A0AAE7EEI4"/>
<evidence type="ECO:0000256" key="1">
    <source>
        <dbReference type="ARBA" id="ARBA00023125"/>
    </source>
</evidence>
<reference evidence="5" key="1">
    <citation type="submission" date="2020-03" db="EMBL/GenBank/DDBJ databases">
        <title>Genome sequences of seven Enterobacteriaceae strains isolated from Canadian wastewater treatment facilities.</title>
        <authorList>
            <person name="Huang H."/>
            <person name="Chmara J.T."/>
            <person name="Duceppe M.-O."/>
        </authorList>
    </citation>
    <scope>NUCLEOTIDE SEQUENCE [LARGE SCALE GENOMIC DNA]</scope>
    <source>
        <strain evidence="5">Biosolid 3</strain>
    </source>
</reference>
<dbReference type="InterPro" id="IPR036388">
    <property type="entry name" value="WH-like_DNA-bd_sf"/>
</dbReference>
<gene>
    <name evidence="4" type="ORF">G9399_00165</name>
    <name evidence="3" type="ORF">RDT67_22545</name>
</gene>
<evidence type="ECO:0000313" key="3">
    <source>
        <dbReference type="EMBL" id="MDQ9129202.1"/>
    </source>
</evidence>
<proteinExistence type="predicted"/>
<evidence type="ECO:0000313" key="4">
    <source>
        <dbReference type="EMBL" id="QKJ57102.1"/>
    </source>
</evidence>
<dbReference type="InterPro" id="IPR000792">
    <property type="entry name" value="Tscrpt_reg_LuxR_C"/>
</dbReference>
<dbReference type="GO" id="GO:0003677">
    <property type="term" value="F:DNA binding"/>
    <property type="evidence" value="ECO:0007669"/>
    <property type="project" value="UniProtKB-KW"/>
</dbReference>